<accession>A0A975GU26</accession>
<evidence type="ECO:0000313" key="1">
    <source>
        <dbReference type="EMBL" id="QTA92743.1"/>
    </source>
</evidence>
<sequence length="39" mass="4936">MFRKKKRNKRKVRNENQEEPKGFFTFHFSLFTFHFSILN</sequence>
<keyword evidence="2" id="KW-1185">Reference proteome</keyword>
<organism evidence="1 2">
    <name type="scientific">Desulfonema magnum</name>
    <dbReference type="NCBI Taxonomy" id="45655"/>
    <lineage>
        <taxon>Bacteria</taxon>
        <taxon>Pseudomonadati</taxon>
        <taxon>Thermodesulfobacteriota</taxon>
        <taxon>Desulfobacteria</taxon>
        <taxon>Desulfobacterales</taxon>
        <taxon>Desulfococcaceae</taxon>
        <taxon>Desulfonema</taxon>
    </lineage>
</organism>
<gene>
    <name evidence="1" type="ORF">dnm_088320</name>
</gene>
<reference evidence="1" key="1">
    <citation type="journal article" date="2021" name="Microb. Physiol.">
        <title>Proteogenomic Insights into the Physiology of Marine, Sulfate-Reducing, Filamentous Desulfonema limicola and Desulfonema magnum.</title>
        <authorList>
            <person name="Schnaars V."/>
            <person name="Wohlbrand L."/>
            <person name="Scheve S."/>
            <person name="Hinrichs C."/>
            <person name="Reinhardt R."/>
            <person name="Rabus R."/>
        </authorList>
    </citation>
    <scope>NUCLEOTIDE SEQUENCE</scope>
    <source>
        <strain evidence="1">4be13</strain>
    </source>
</reference>
<proteinExistence type="predicted"/>
<dbReference type="EMBL" id="CP061800">
    <property type="protein sequence ID" value="QTA92743.1"/>
    <property type="molecule type" value="Genomic_DNA"/>
</dbReference>
<dbReference type="Proteomes" id="UP000663722">
    <property type="component" value="Chromosome"/>
</dbReference>
<name>A0A975GU26_9BACT</name>
<protein>
    <submittedName>
        <fullName evidence="1">Uncharacterized protein</fullName>
    </submittedName>
</protein>
<evidence type="ECO:0000313" key="2">
    <source>
        <dbReference type="Proteomes" id="UP000663722"/>
    </source>
</evidence>
<dbReference type="KEGG" id="dmm:dnm_088320"/>
<dbReference type="AlphaFoldDB" id="A0A975GU26"/>